<evidence type="ECO:0000313" key="2">
    <source>
        <dbReference type="Proteomes" id="UP000011185"/>
    </source>
</evidence>
<dbReference type="HOGENOM" id="CLU_3320320_0_0_1"/>
<dbReference type="AlphaFoldDB" id="L7JW53"/>
<keyword evidence="2" id="KW-1185">Reference proteome</keyword>
<dbReference type="InParanoid" id="L7JW53"/>
<evidence type="ECO:0000313" key="1">
    <source>
        <dbReference type="EMBL" id="ELQ75271.1"/>
    </source>
</evidence>
<dbReference type="Proteomes" id="UP000011185">
    <property type="component" value="Unassembled WGS sequence"/>
</dbReference>
<protein>
    <submittedName>
        <fullName evidence="1">Uncharacterized protein</fullName>
    </submittedName>
</protein>
<organism evidence="1 2">
    <name type="scientific">Trachipleistophora hominis</name>
    <name type="common">Microsporidian parasite</name>
    <dbReference type="NCBI Taxonomy" id="72359"/>
    <lineage>
        <taxon>Eukaryota</taxon>
        <taxon>Fungi</taxon>
        <taxon>Fungi incertae sedis</taxon>
        <taxon>Microsporidia</taxon>
        <taxon>Pleistophoridae</taxon>
        <taxon>Trachipleistophora</taxon>
    </lineage>
</organism>
<accession>L7JW53</accession>
<reference evidence="1 2" key="1">
    <citation type="journal article" date="2012" name="PLoS Pathog.">
        <title>The genome of the obligate intracellular parasite Trachipleistophora hominis: new insights into microsporidian genome dynamics and reductive evolution.</title>
        <authorList>
            <person name="Heinz E."/>
            <person name="Williams T.A."/>
            <person name="Nakjang S."/>
            <person name="Noel C.J."/>
            <person name="Swan D.C."/>
            <person name="Goldberg A.V."/>
            <person name="Harris S.R."/>
            <person name="Weinmaier T."/>
            <person name="Markert S."/>
            <person name="Becher D."/>
            <person name="Bernhardt J."/>
            <person name="Dagan T."/>
            <person name="Hacker C."/>
            <person name="Lucocq J.M."/>
            <person name="Schweder T."/>
            <person name="Rattei T."/>
            <person name="Hall N."/>
            <person name="Hirt R.P."/>
            <person name="Embley T.M."/>
        </authorList>
    </citation>
    <scope>NUCLEOTIDE SEQUENCE [LARGE SCALE GENOMIC DNA]</scope>
</reference>
<sequence>MNNMINRAKLWEGKILLRKMKNEKIKWKKKKIEKVKSLF</sequence>
<gene>
    <name evidence="1" type="ORF">THOM_1767</name>
</gene>
<dbReference type="EMBL" id="JH993974">
    <property type="protein sequence ID" value="ELQ75271.1"/>
    <property type="molecule type" value="Genomic_DNA"/>
</dbReference>
<proteinExistence type="predicted"/>
<name>L7JW53_TRAHO</name>
<dbReference type="VEuPathDB" id="MicrosporidiaDB:THOM_1767"/>